<dbReference type="PANTHER" id="PTHR43777">
    <property type="entry name" value="MOLYBDENUM COFACTOR CYTIDYLYLTRANSFERASE"/>
    <property type="match status" value="1"/>
</dbReference>
<evidence type="ECO:0000313" key="4">
    <source>
        <dbReference type="Proteomes" id="UP001265550"/>
    </source>
</evidence>
<sequence>MKTGFVILAAGAGRRMGGVAKCLLELEGRTLLERLLTHLEPLRGPSRHDLVLVLGHHAIDIQTHVAQLPDKIAPLCVINPRPEDDTASSLRAGLRALAHDVGQVVVLLADQPLIDGTDVQAALNAFKGREPGIRVQVPMVHGQPGHPVIFDALVREALIAPLQPSLRQWRAAHPGSVRLWVTENPHYTRDLDTPADLEALVRETRWSWRWPG</sequence>
<dbReference type="Pfam" id="PF12804">
    <property type="entry name" value="NTP_transf_3"/>
    <property type="match status" value="1"/>
</dbReference>
<feature type="domain" description="MobA-like NTP transferase" evidence="2">
    <location>
        <begin position="6"/>
        <end position="172"/>
    </location>
</feature>
<accession>A0ABU1VE79</accession>
<comment type="caution">
    <text evidence="3">The sequence shown here is derived from an EMBL/GenBank/DDBJ whole genome shotgun (WGS) entry which is preliminary data.</text>
</comment>
<dbReference type="EMBL" id="JAVDWE010000010">
    <property type="protein sequence ID" value="MDR7095777.1"/>
    <property type="molecule type" value="Genomic_DNA"/>
</dbReference>
<organism evidence="3 4">
    <name type="scientific">Hydrogenophaga laconesensis</name>
    <dbReference type="NCBI Taxonomy" id="1805971"/>
    <lineage>
        <taxon>Bacteria</taxon>
        <taxon>Pseudomonadati</taxon>
        <taxon>Pseudomonadota</taxon>
        <taxon>Betaproteobacteria</taxon>
        <taxon>Burkholderiales</taxon>
        <taxon>Comamonadaceae</taxon>
        <taxon>Hydrogenophaga</taxon>
    </lineage>
</organism>
<dbReference type="RefSeq" id="WP_204732051.1">
    <property type="nucleotide sequence ID" value="NZ_JAVDWE010000010.1"/>
</dbReference>
<protein>
    <submittedName>
        <fullName evidence="3">CTP:molybdopterin cytidylyltransferase MocA</fullName>
    </submittedName>
</protein>
<dbReference type="SUPFAM" id="SSF53448">
    <property type="entry name" value="Nucleotide-diphospho-sugar transferases"/>
    <property type="match status" value="1"/>
</dbReference>
<dbReference type="InterPro" id="IPR025877">
    <property type="entry name" value="MobA-like_NTP_Trfase"/>
</dbReference>
<gene>
    <name evidence="3" type="ORF">J2X09_003529</name>
</gene>
<dbReference type="InterPro" id="IPR029044">
    <property type="entry name" value="Nucleotide-diphossugar_trans"/>
</dbReference>
<dbReference type="CDD" id="cd04182">
    <property type="entry name" value="GT_2_like_f"/>
    <property type="match status" value="1"/>
</dbReference>
<reference evidence="3 4" key="1">
    <citation type="submission" date="2023-07" db="EMBL/GenBank/DDBJ databases">
        <title>Sorghum-associated microbial communities from plants grown in Nebraska, USA.</title>
        <authorList>
            <person name="Schachtman D."/>
        </authorList>
    </citation>
    <scope>NUCLEOTIDE SEQUENCE [LARGE SCALE GENOMIC DNA]</scope>
    <source>
        <strain evidence="3 4">BE240</strain>
    </source>
</reference>
<dbReference type="Gene3D" id="3.90.550.10">
    <property type="entry name" value="Spore Coat Polysaccharide Biosynthesis Protein SpsA, Chain A"/>
    <property type="match status" value="1"/>
</dbReference>
<keyword evidence="1" id="KW-0460">Magnesium</keyword>
<dbReference type="Proteomes" id="UP001265550">
    <property type="component" value="Unassembled WGS sequence"/>
</dbReference>
<keyword evidence="3" id="KW-0548">Nucleotidyltransferase</keyword>
<keyword evidence="3" id="KW-0808">Transferase</keyword>
<dbReference type="GO" id="GO:0016779">
    <property type="term" value="F:nucleotidyltransferase activity"/>
    <property type="evidence" value="ECO:0007669"/>
    <property type="project" value="UniProtKB-KW"/>
</dbReference>
<name>A0ABU1VE79_9BURK</name>
<dbReference type="PANTHER" id="PTHR43777:SF1">
    <property type="entry name" value="MOLYBDENUM COFACTOR CYTIDYLYLTRANSFERASE"/>
    <property type="match status" value="1"/>
</dbReference>
<keyword evidence="4" id="KW-1185">Reference proteome</keyword>
<evidence type="ECO:0000256" key="1">
    <source>
        <dbReference type="ARBA" id="ARBA00022842"/>
    </source>
</evidence>
<evidence type="ECO:0000313" key="3">
    <source>
        <dbReference type="EMBL" id="MDR7095777.1"/>
    </source>
</evidence>
<proteinExistence type="predicted"/>
<evidence type="ECO:0000259" key="2">
    <source>
        <dbReference type="Pfam" id="PF12804"/>
    </source>
</evidence>